<keyword evidence="1" id="KW-0472">Membrane</keyword>
<name>A0ABN9HHC5_9NEOB</name>
<keyword evidence="1" id="KW-1133">Transmembrane helix</keyword>
<dbReference type="Proteomes" id="UP001162483">
    <property type="component" value="Unassembled WGS sequence"/>
</dbReference>
<protein>
    <submittedName>
        <fullName evidence="2">Uncharacterized protein</fullName>
    </submittedName>
</protein>
<gene>
    <name evidence="2" type="ORF">SPARVUS_LOCUS16093329</name>
</gene>
<comment type="caution">
    <text evidence="2">The sequence shown here is derived from an EMBL/GenBank/DDBJ whole genome shotgun (WGS) entry which is preliminary data.</text>
</comment>
<evidence type="ECO:0000256" key="1">
    <source>
        <dbReference type="SAM" id="Phobius"/>
    </source>
</evidence>
<feature type="transmembrane region" description="Helical" evidence="1">
    <location>
        <begin position="20"/>
        <end position="39"/>
    </location>
</feature>
<dbReference type="EMBL" id="CATNWA010021046">
    <property type="protein sequence ID" value="CAI9621140.1"/>
    <property type="molecule type" value="Genomic_DNA"/>
</dbReference>
<proteinExistence type="predicted"/>
<evidence type="ECO:0000313" key="2">
    <source>
        <dbReference type="EMBL" id="CAI9621140.1"/>
    </source>
</evidence>
<evidence type="ECO:0000313" key="3">
    <source>
        <dbReference type="Proteomes" id="UP001162483"/>
    </source>
</evidence>
<reference evidence="2" key="1">
    <citation type="submission" date="2023-05" db="EMBL/GenBank/DDBJ databases">
        <authorList>
            <person name="Stuckert A."/>
        </authorList>
    </citation>
    <scope>NUCLEOTIDE SEQUENCE</scope>
</reference>
<keyword evidence="3" id="KW-1185">Reference proteome</keyword>
<accession>A0ABN9HHC5</accession>
<keyword evidence="1" id="KW-0812">Transmembrane</keyword>
<sequence length="57" mass="6157">QDPAFTISGLPQYTENGSALILINIILFSSVVTKVLWLLSFSADHMLKLVGGVVILL</sequence>
<organism evidence="2 3">
    <name type="scientific">Staurois parvus</name>
    <dbReference type="NCBI Taxonomy" id="386267"/>
    <lineage>
        <taxon>Eukaryota</taxon>
        <taxon>Metazoa</taxon>
        <taxon>Chordata</taxon>
        <taxon>Craniata</taxon>
        <taxon>Vertebrata</taxon>
        <taxon>Euteleostomi</taxon>
        <taxon>Amphibia</taxon>
        <taxon>Batrachia</taxon>
        <taxon>Anura</taxon>
        <taxon>Neobatrachia</taxon>
        <taxon>Ranoidea</taxon>
        <taxon>Ranidae</taxon>
        <taxon>Staurois</taxon>
    </lineage>
</organism>
<feature type="non-terminal residue" evidence="2">
    <location>
        <position position="1"/>
    </location>
</feature>